<reference evidence="8" key="1">
    <citation type="journal article" date="2014" name="Int. J. Syst. Evol. Microbiol.">
        <title>Complete genome sequence of Corynebacterium casei LMG S-19264T (=DSM 44701T), isolated from a smear-ripened cheese.</title>
        <authorList>
            <consortium name="US DOE Joint Genome Institute (JGI-PGF)"/>
            <person name="Walter F."/>
            <person name="Albersmeier A."/>
            <person name="Kalinowski J."/>
            <person name="Ruckert C."/>
        </authorList>
    </citation>
    <scope>NUCLEOTIDE SEQUENCE</scope>
    <source>
        <strain evidence="8">JCM 31740</strain>
    </source>
</reference>
<reference evidence="8" key="4">
    <citation type="submission" date="2020-09" db="EMBL/GenBank/DDBJ databases">
        <authorList>
            <person name="Sun Q."/>
            <person name="Ohkuma M."/>
        </authorList>
    </citation>
    <scope>NUCLEOTIDE SEQUENCE</scope>
    <source>
        <strain evidence="8">JCM 31740</strain>
    </source>
</reference>
<evidence type="ECO:0000256" key="5">
    <source>
        <dbReference type="ARBA" id="ARBA00023002"/>
    </source>
</evidence>
<gene>
    <name evidence="8" type="ORF">GCM10007116_19870</name>
    <name evidence="7" type="ORF">HS1genome_0616</name>
</gene>
<dbReference type="InterPro" id="IPR023753">
    <property type="entry name" value="FAD/NAD-binding_dom"/>
</dbReference>
<evidence type="ECO:0000313" key="8">
    <source>
        <dbReference type="EMBL" id="GGU02875.1"/>
    </source>
</evidence>
<reference evidence="9" key="2">
    <citation type="submission" date="2018-04" db="EMBL/GenBank/DDBJ databases">
        <title>Complete genome sequence of Sulfodiicoccus acidiphilus strain HS-1.</title>
        <authorList>
            <person name="Sakai H.D."/>
            <person name="Kurosawa N."/>
        </authorList>
    </citation>
    <scope>NUCLEOTIDE SEQUENCE [LARGE SCALE GENOMIC DNA]</scope>
    <source>
        <strain evidence="9">HS-1</strain>
    </source>
</reference>
<reference evidence="7" key="3">
    <citation type="journal article" date="2019" name="BMC Res. Notes">
        <title>Complete genome sequence of the Sulfodiicoccus acidiphilus strain HS-1T, the first crenarchaeon that lacks polB3, isolated from an acidic hot spring in Ohwaku-dani, Hakone, Japan.</title>
        <authorList>
            <person name="Sakai H.D."/>
            <person name="Kurosawa N."/>
        </authorList>
    </citation>
    <scope>NUCLEOTIDE SEQUENCE</scope>
    <source>
        <strain evidence="7">HS-1</strain>
    </source>
</reference>
<evidence type="ECO:0000313" key="7">
    <source>
        <dbReference type="EMBL" id="BBD72227.1"/>
    </source>
</evidence>
<keyword evidence="9" id="KW-1185">Reference proteome</keyword>
<keyword evidence="3" id="KW-0285">Flavoprotein</keyword>
<keyword evidence="4" id="KW-0274">FAD</keyword>
<dbReference type="SUPFAM" id="SSF51905">
    <property type="entry name" value="FAD/NAD(P)-binding domain"/>
    <property type="match status" value="1"/>
</dbReference>
<dbReference type="KEGG" id="sacd:HS1genome_0616"/>
<evidence type="ECO:0000256" key="3">
    <source>
        <dbReference type="ARBA" id="ARBA00022630"/>
    </source>
</evidence>
<evidence type="ECO:0000256" key="1">
    <source>
        <dbReference type="ARBA" id="ARBA00001974"/>
    </source>
</evidence>
<dbReference type="PANTHER" id="PTHR42913:SF3">
    <property type="entry name" value="64 KDA MITOCHONDRIAL NADH DEHYDROGENASE (EUROFUNG)"/>
    <property type="match status" value="1"/>
</dbReference>
<dbReference type="EMBL" id="BMQS01000024">
    <property type="protein sequence ID" value="GGU02875.1"/>
    <property type="molecule type" value="Genomic_DNA"/>
</dbReference>
<dbReference type="Proteomes" id="UP000276741">
    <property type="component" value="Chromosome"/>
</dbReference>
<sequence length="330" mass="35862">MLGGGFAGLAAKYYYRDAVLVDRYDYLTMTPNLVDVVVTGRTEVAMVPRKVDVRAEVLKVDIDGKKVVTDKGVFDYDKLVLSLGYEQDLSKVPGARVNALKLETLNDALTLRAKIERAKRVVIVGGGDLGVELAGSTVELASRLRGREVTLVNHGERLLPHMPPRISRKVEDLLSSKVRLLLGQKVEEVREGEVVLKDQVLRTDLTIYAGGLRGPPILSNLPLSRREGKVLVRRNLSSVDRDDVYAAGACADGIPSNGQAAIDSGRIAIRNAVGEGSEEYKPRPIVDVVKVEEECFGAIGEVPLSGGVGCLLRSLAYFNVMRMAGLLNLR</sequence>
<name>A0A348B225_9CREN</name>
<accession>A0A348B225</accession>
<proteinExistence type="inferred from homology"/>
<dbReference type="EMBL" id="AP018553">
    <property type="protein sequence ID" value="BBD72227.1"/>
    <property type="molecule type" value="Genomic_DNA"/>
</dbReference>
<comment type="cofactor">
    <cofactor evidence="1">
        <name>FAD</name>
        <dbReference type="ChEBI" id="CHEBI:57692"/>
    </cofactor>
</comment>
<dbReference type="AlphaFoldDB" id="A0A348B225"/>
<dbReference type="Pfam" id="PF07992">
    <property type="entry name" value="Pyr_redox_2"/>
    <property type="match status" value="1"/>
</dbReference>
<dbReference type="GO" id="GO:0003955">
    <property type="term" value="F:NAD(P)H dehydrogenase (quinone) activity"/>
    <property type="evidence" value="ECO:0007669"/>
    <property type="project" value="TreeGrafter"/>
</dbReference>
<evidence type="ECO:0000313" key="9">
    <source>
        <dbReference type="Proteomes" id="UP000276741"/>
    </source>
</evidence>
<evidence type="ECO:0000256" key="2">
    <source>
        <dbReference type="ARBA" id="ARBA00005272"/>
    </source>
</evidence>
<evidence type="ECO:0000259" key="6">
    <source>
        <dbReference type="Pfam" id="PF07992"/>
    </source>
</evidence>
<comment type="similarity">
    <text evidence="2">Belongs to the NADH dehydrogenase family.</text>
</comment>
<evidence type="ECO:0000256" key="4">
    <source>
        <dbReference type="ARBA" id="ARBA00022827"/>
    </source>
</evidence>
<dbReference type="PANTHER" id="PTHR42913">
    <property type="entry name" value="APOPTOSIS-INDUCING FACTOR 1"/>
    <property type="match status" value="1"/>
</dbReference>
<keyword evidence="5" id="KW-0560">Oxidoreductase</keyword>
<feature type="domain" description="FAD/NAD(P)-binding" evidence="6">
    <location>
        <begin position="2"/>
        <end position="265"/>
    </location>
</feature>
<organism evidence="7 9">
    <name type="scientific">Sulfodiicoccus acidiphilus</name>
    <dbReference type="NCBI Taxonomy" id="1670455"/>
    <lineage>
        <taxon>Archaea</taxon>
        <taxon>Thermoproteota</taxon>
        <taxon>Thermoprotei</taxon>
        <taxon>Sulfolobales</taxon>
        <taxon>Sulfolobaceae</taxon>
        <taxon>Sulfodiicoccus</taxon>
    </lineage>
</organism>
<dbReference type="InterPro" id="IPR051169">
    <property type="entry name" value="NADH-Q_oxidoreductase"/>
</dbReference>
<dbReference type="InterPro" id="IPR036188">
    <property type="entry name" value="FAD/NAD-bd_sf"/>
</dbReference>
<protein>
    <submittedName>
        <fullName evidence="7">FAD-dependent oxidoreductase</fullName>
    </submittedName>
</protein>
<dbReference type="GO" id="GO:0019646">
    <property type="term" value="P:aerobic electron transport chain"/>
    <property type="evidence" value="ECO:0007669"/>
    <property type="project" value="TreeGrafter"/>
</dbReference>
<dbReference type="Proteomes" id="UP000616143">
    <property type="component" value="Unassembled WGS sequence"/>
</dbReference>
<dbReference type="Gene3D" id="3.50.50.100">
    <property type="match status" value="1"/>
</dbReference>